<dbReference type="Proteomes" id="UP000594263">
    <property type="component" value="Unplaced"/>
</dbReference>
<evidence type="ECO:0000256" key="1">
    <source>
        <dbReference type="SAM" id="Coils"/>
    </source>
</evidence>
<dbReference type="GO" id="GO:0007131">
    <property type="term" value="P:reciprocal meiotic recombination"/>
    <property type="evidence" value="ECO:0007669"/>
    <property type="project" value="InterPro"/>
</dbReference>
<evidence type="ECO:0000313" key="5">
    <source>
        <dbReference type="Proteomes" id="UP000594263"/>
    </source>
</evidence>
<reference evidence="4" key="1">
    <citation type="submission" date="2021-01" db="UniProtKB">
        <authorList>
            <consortium name="EnsemblPlants"/>
        </authorList>
    </citation>
    <scope>IDENTIFICATION</scope>
</reference>
<keyword evidence="5" id="KW-1185">Reference proteome</keyword>
<dbReference type="PANTHER" id="PTHR46740:SF2">
    <property type="entry name" value="PROTEIN DYAD"/>
    <property type="match status" value="1"/>
</dbReference>
<evidence type="ECO:0000259" key="3">
    <source>
        <dbReference type="Pfam" id="PF25874"/>
    </source>
</evidence>
<accession>A0A7N0RDM0</accession>
<dbReference type="OMA" id="LGWKIGD"/>
<feature type="coiled-coil region" evidence="1">
    <location>
        <begin position="464"/>
        <end position="491"/>
    </location>
</feature>
<evidence type="ECO:0000313" key="4">
    <source>
        <dbReference type="EnsemblPlants" id="Kaladp0008s0643.1.v1.1"/>
    </source>
</evidence>
<dbReference type="InterPro" id="IPR059080">
    <property type="entry name" value="WHD_PTC1"/>
</dbReference>
<keyword evidence="1" id="KW-0175">Coiled coil</keyword>
<dbReference type="GO" id="GO:0051177">
    <property type="term" value="P:meiotic sister chromatid cohesion"/>
    <property type="evidence" value="ECO:0007669"/>
    <property type="project" value="InterPro"/>
</dbReference>
<feature type="compositionally biased region" description="Acidic residues" evidence="2">
    <location>
        <begin position="269"/>
        <end position="290"/>
    </location>
</feature>
<evidence type="ECO:0000256" key="2">
    <source>
        <dbReference type="SAM" id="MobiDB-lite"/>
    </source>
</evidence>
<dbReference type="Gramene" id="Kaladp0008s0643.1.v1.1">
    <property type="protein sequence ID" value="Kaladp0008s0643.1.v1.1"/>
    <property type="gene ID" value="Kaladp0008s0643.v1.1"/>
</dbReference>
<sequence length="845" mass="92930">MEPQRETDEDAVKVKLSSRHRLTAESLSDDEETEIGHVIVGAYYEIDHAKLPPTSPVQLQFVKVVMVSGNNDRGVAVRYPSTYSLKSHFEGASGGNGLLRSSGSTTATVMMKKVARMNPALDEKYLMGRRVAAVALFRRIKPDDFVERRGSLSFWAAGPSGSEARRSSAGSTALVARSGGSELRVYQRSARSSKIGGCLSALQSGKVIHWGKRHKVRYVSNEDYGSAGDDPSNPRVITPPNEDKSVVVIEQLINGKEQSGDESSGEERNEGEEEAVKEEHEDEDEDEGSGSEEVNPGPPLRRNRKRKCKVVSQNQLIRQPKKQKMELIVRRKMGLARGNKSRGHKYSIHRWSADRYKLAETNMLKIMKEKGAVFENPMMRQKLRDEARKVIGDTGLLDHLLKHMSGKVAPGGAERFRRRHNAEGAMEYWLESADLVEIRKMAGVSDPFWMPPPGWKLGDNPSQHPSCAMEIKQLREEVDKLKKKLNELLQTKGQPTEDTVATTPLSCVSEENLITDIGVHPLKEELVKRRFRLEKQMLKLSHYLTEMEEEVDRLSKVEKLTKAGSDGAAGAGCPTLGTEKMDAEAEVMAKTGIETEVGGQTKENTGSEEAALSKAKEKAAMIERLKSGFRICKPEGSFKWPNMAAAASPIPDSSISSSSPTPPDFILAAQTPPSVSSATTKPPSLPLTQPVKPLATRHAAAFLVSATPALHNQATRIPTKFPALIDLNYTPAANPVDCIGFYGACTSSYYTHWLSQRDHQSLAMISGGSASHSSHHVQVNKKPKTMARMSPRLEAEANRLVAFADQEQYKRPSSANTSPTSLAAAVMNTWVPVPAPGHWQHKSNQ</sequence>
<feature type="domain" description="PTC1-like winged helix-turn-helix" evidence="3">
    <location>
        <begin position="350"/>
        <end position="432"/>
    </location>
</feature>
<feature type="region of interest" description="Disordered" evidence="2">
    <location>
        <begin position="254"/>
        <end position="313"/>
    </location>
</feature>
<dbReference type="PANTHER" id="PTHR46740">
    <property type="entry name" value="PROTEIN DYAD"/>
    <property type="match status" value="1"/>
</dbReference>
<protein>
    <recommendedName>
        <fullName evidence="3">PTC1-like winged helix-turn-helix domain-containing protein</fullName>
    </recommendedName>
</protein>
<name>A0A7N0RDM0_KALFE</name>
<dbReference type="Pfam" id="PF25874">
    <property type="entry name" value="WHD_plant_repro"/>
    <property type="match status" value="1"/>
</dbReference>
<dbReference type="InterPro" id="IPR044221">
    <property type="entry name" value="DYAD/AMEIOTIC1"/>
</dbReference>
<proteinExistence type="predicted"/>
<feature type="region of interest" description="Disordered" evidence="2">
    <location>
        <begin position="222"/>
        <end position="242"/>
    </location>
</feature>
<dbReference type="AlphaFoldDB" id="A0A7N0RDM0"/>
<dbReference type="EnsemblPlants" id="Kaladp0008s0643.1.v1.1">
    <property type="protein sequence ID" value="Kaladp0008s0643.1.v1.1"/>
    <property type="gene ID" value="Kaladp0008s0643.v1.1"/>
</dbReference>
<organism evidence="4 5">
    <name type="scientific">Kalanchoe fedtschenkoi</name>
    <name type="common">Lavender scallops</name>
    <name type="synonym">South American air plant</name>
    <dbReference type="NCBI Taxonomy" id="63787"/>
    <lineage>
        <taxon>Eukaryota</taxon>
        <taxon>Viridiplantae</taxon>
        <taxon>Streptophyta</taxon>
        <taxon>Embryophyta</taxon>
        <taxon>Tracheophyta</taxon>
        <taxon>Spermatophyta</taxon>
        <taxon>Magnoliopsida</taxon>
        <taxon>eudicotyledons</taxon>
        <taxon>Gunneridae</taxon>
        <taxon>Pentapetalae</taxon>
        <taxon>Saxifragales</taxon>
        <taxon>Crassulaceae</taxon>
        <taxon>Kalanchoe</taxon>
    </lineage>
</organism>